<protein>
    <submittedName>
        <fullName evidence="1">Uncharacterized protein</fullName>
    </submittedName>
</protein>
<gene>
    <name evidence="1" type="ORF">CEE63_03285</name>
</gene>
<comment type="caution">
    <text evidence="1">The sequence shown here is derived from an EMBL/GenBank/DDBJ whole genome shotgun (WGS) entry which is preliminary data.</text>
</comment>
<name>A0A246IEV5_STEMA</name>
<dbReference type="Proteomes" id="UP000197090">
    <property type="component" value="Unassembled WGS sequence"/>
</dbReference>
<dbReference type="EMBL" id="NIVX01000026">
    <property type="protein sequence ID" value="OWQ78047.1"/>
    <property type="molecule type" value="Genomic_DNA"/>
</dbReference>
<accession>A0A246IEV5</accession>
<proteinExistence type="predicted"/>
<dbReference type="AlphaFoldDB" id="A0A246IEV5"/>
<sequence length="136" mass="15396">MECEGEVRREPFLSYGFDLIVNMDGRLDEYPFAEIGEADVGRVHSRATQLRNASDDGVAQFVRDLMEELVAVEIDRVCSRCGEAYMRAYMGLISFTPAFQCDVCGYGEFLNGSALRGERLRFITLKELESFGISWL</sequence>
<reference evidence="1 2" key="1">
    <citation type="submission" date="2017-06" db="EMBL/GenBank/DDBJ databases">
        <authorList>
            <person name="Kim H.J."/>
            <person name="Triplett B.A."/>
        </authorList>
    </citation>
    <scope>NUCLEOTIDE SEQUENCE [LARGE SCALE GENOMIC DNA]</scope>
    <source>
        <strain evidence="1 2">594</strain>
    </source>
</reference>
<evidence type="ECO:0000313" key="1">
    <source>
        <dbReference type="EMBL" id="OWQ78047.1"/>
    </source>
</evidence>
<evidence type="ECO:0000313" key="2">
    <source>
        <dbReference type="Proteomes" id="UP000197090"/>
    </source>
</evidence>
<organism evidence="1 2">
    <name type="scientific">Stenotrophomonas maltophilia</name>
    <name type="common">Pseudomonas maltophilia</name>
    <name type="synonym">Xanthomonas maltophilia</name>
    <dbReference type="NCBI Taxonomy" id="40324"/>
    <lineage>
        <taxon>Bacteria</taxon>
        <taxon>Pseudomonadati</taxon>
        <taxon>Pseudomonadota</taxon>
        <taxon>Gammaproteobacteria</taxon>
        <taxon>Lysobacterales</taxon>
        <taxon>Lysobacteraceae</taxon>
        <taxon>Stenotrophomonas</taxon>
        <taxon>Stenotrophomonas maltophilia group</taxon>
    </lineage>
</organism>